<dbReference type="Proteomes" id="UP000619041">
    <property type="component" value="Unassembled WGS sequence"/>
</dbReference>
<sequence>MKLCLRGQEIRQTLRFGKVDPAICKSAPRKLAGLGLAQSFDFSKRAHDSSNYRAAAVQMQFGDILPGCGVWARQPEYQSPVELFSRCVV</sequence>
<evidence type="ECO:0000313" key="2">
    <source>
        <dbReference type="Proteomes" id="UP000619041"/>
    </source>
</evidence>
<name>A0ABQ1SAG6_9SPHN</name>
<comment type="caution">
    <text evidence="1">The sequence shown here is derived from an EMBL/GenBank/DDBJ whole genome shotgun (WGS) entry which is preliminary data.</text>
</comment>
<gene>
    <name evidence="1" type="ORF">GCM10011515_24430</name>
</gene>
<organism evidence="1 2">
    <name type="scientific">Tsuneonella deserti</name>
    <dbReference type="NCBI Taxonomy" id="2035528"/>
    <lineage>
        <taxon>Bacteria</taxon>
        <taxon>Pseudomonadati</taxon>
        <taxon>Pseudomonadota</taxon>
        <taxon>Alphaproteobacteria</taxon>
        <taxon>Sphingomonadales</taxon>
        <taxon>Erythrobacteraceae</taxon>
        <taxon>Tsuneonella</taxon>
    </lineage>
</organism>
<dbReference type="EMBL" id="BMKL01000001">
    <property type="protein sequence ID" value="GGE03923.1"/>
    <property type="molecule type" value="Genomic_DNA"/>
</dbReference>
<proteinExistence type="predicted"/>
<evidence type="ECO:0000313" key="1">
    <source>
        <dbReference type="EMBL" id="GGE03923.1"/>
    </source>
</evidence>
<reference evidence="2" key="1">
    <citation type="journal article" date="2019" name="Int. J. Syst. Evol. Microbiol.">
        <title>The Global Catalogue of Microorganisms (GCM) 10K type strain sequencing project: providing services to taxonomists for standard genome sequencing and annotation.</title>
        <authorList>
            <consortium name="The Broad Institute Genomics Platform"/>
            <consortium name="The Broad Institute Genome Sequencing Center for Infectious Disease"/>
            <person name="Wu L."/>
            <person name="Ma J."/>
        </authorList>
    </citation>
    <scope>NUCLEOTIDE SEQUENCE [LARGE SCALE GENOMIC DNA]</scope>
    <source>
        <strain evidence="2">CGMCC 1.15959</strain>
    </source>
</reference>
<keyword evidence="2" id="KW-1185">Reference proteome</keyword>
<accession>A0ABQ1SAG6</accession>
<protein>
    <submittedName>
        <fullName evidence="1">Uncharacterized protein</fullName>
    </submittedName>
</protein>